<protein>
    <submittedName>
        <fullName evidence="2">Uncharacterized protein</fullName>
    </submittedName>
</protein>
<feature type="compositionally biased region" description="Basic residues" evidence="1">
    <location>
        <begin position="398"/>
        <end position="408"/>
    </location>
</feature>
<feature type="compositionally biased region" description="Basic residues" evidence="1">
    <location>
        <begin position="417"/>
        <end position="435"/>
    </location>
</feature>
<feature type="compositionally biased region" description="Low complexity" evidence="1">
    <location>
        <begin position="85"/>
        <end position="96"/>
    </location>
</feature>
<evidence type="ECO:0000313" key="2">
    <source>
        <dbReference type="EMBL" id="CAI3994343.1"/>
    </source>
</evidence>
<evidence type="ECO:0000256" key="1">
    <source>
        <dbReference type="SAM" id="MobiDB-lite"/>
    </source>
</evidence>
<reference evidence="2" key="1">
    <citation type="submission" date="2022-10" db="EMBL/GenBank/DDBJ databases">
        <authorList>
            <person name="Chen Y."/>
            <person name="Dougan E. K."/>
            <person name="Chan C."/>
            <person name="Rhodes N."/>
            <person name="Thang M."/>
        </authorList>
    </citation>
    <scope>NUCLEOTIDE SEQUENCE</scope>
</reference>
<accession>A0A9P1CNZ9</accession>
<evidence type="ECO:0000313" key="4">
    <source>
        <dbReference type="Proteomes" id="UP001152797"/>
    </source>
</evidence>
<feature type="region of interest" description="Disordered" evidence="1">
    <location>
        <begin position="366"/>
        <end position="438"/>
    </location>
</feature>
<proteinExistence type="predicted"/>
<name>A0A9P1CNZ9_9DINO</name>
<dbReference type="EMBL" id="CAMXCT020001940">
    <property type="protein sequence ID" value="CAL1147718.1"/>
    <property type="molecule type" value="Genomic_DNA"/>
</dbReference>
<comment type="caution">
    <text evidence="2">The sequence shown here is derived from an EMBL/GenBank/DDBJ whole genome shotgun (WGS) entry which is preliminary data.</text>
</comment>
<feature type="region of interest" description="Disordered" evidence="1">
    <location>
        <begin position="283"/>
        <end position="302"/>
    </location>
</feature>
<feature type="compositionally biased region" description="Acidic residues" evidence="1">
    <location>
        <begin position="371"/>
        <end position="386"/>
    </location>
</feature>
<gene>
    <name evidence="2" type="ORF">C1SCF055_LOCUS20994</name>
</gene>
<dbReference type="AlphaFoldDB" id="A0A9P1CNZ9"/>
<feature type="region of interest" description="Disordered" evidence="1">
    <location>
        <begin position="1100"/>
        <end position="1121"/>
    </location>
</feature>
<organism evidence="2">
    <name type="scientific">Cladocopium goreaui</name>
    <dbReference type="NCBI Taxonomy" id="2562237"/>
    <lineage>
        <taxon>Eukaryota</taxon>
        <taxon>Sar</taxon>
        <taxon>Alveolata</taxon>
        <taxon>Dinophyceae</taxon>
        <taxon>Suessiales</taxon>
        <taxon>Symbiodiniaceae</taxon>
        <taxon>Cladocopium</taxon>
    </lineage>
</organism>
<dbReference type="EMBL" id="CAMXCT010001940">
    <property type="protein sequence ID" value="CAI3994343.1"/>
    <property type="molecule type" value="Genomic_DNA"/>
</dbReference>
<feature type="region of interest" description="Disordered" evidence="1">
    <location>
        <begin position="858"/>
        <end position="948"/>
    </location>
</feature>
<reference evidence="3" key="2">
    <citation type="submission" date="2024-04" db="EMBL/GenBank/DDBJ databases">
        <authorList>
            <person name="Chen Y."/>
            <person name="Shah S."/>
            <person name="Dougan E. K."/>
            <person name="Thang M."/>
            <person name="Chan C."/>
        </authorList>
    </citation>
    <scope>NUCLEOTIDE SEQUENCE [LARGE SCALE GENOMIC DNA]</scope>
</reference>
<feature type="region of interest" description="Disordered" evidence="1">
    <location>
        <begin position="307"/>
        <end position="336"/>
    </location>
</feature>
<evidence type="ECO:0000313" key="3">
    <source>
        <dbReference type="EMBL" id="CAL1147718.1"/>
    </source>
</evidence>
<dbReference type="Proteomes" id="UP001152797">
    <property type="component" value="Unassembled WGS sequence"/>
</dbReference>
<dbReference type="EMBL" id="CAMXCT030001940">
    <property type="protein sequence ID" value="CAL4781655.1"/>
    <property type="molecule type" value="Genomic_DNA"/>
</dbReference>
<keyword evidence="4" id="KW-1185">Reference proteome</keyword>
<sequence length="1234" mass="134090">MAGVLSLPHLWEGDVGIRVTAWRVLSALDSSIASDPSLNEFWEALDHAWGGGDGAAAAFAAGGHDGMDDDDDDEPEDGGIVFPGTPTATEAASAAPEPEERMPLPETLEPTTLTSQAVEEIQESQVVEEIQESQVMEETDAYPETDLFALNQLDAEVPATQPEPESPAAVAAAKAEPMTYVVPSAGSPHSSVNLTDADGTKGEIEKKRAKILLIQPIAWEIQWLWLPTFFGNSVNIDTVQTVPMTAEELNASAAASAAFDGDVLTIESQELLEDIAPVAPPPLGNAGLPASGKSDAAAGDEIKDKAIANKRALDRDEGDKKSNKSLKPDTARDALRKPFDGDVCHLMGEEPGVLLRREQLNADFRGAAHDDGEDDEGNGDGDDGEEPVEKANTTKPKPGAKGKAKSKAKAATAKSKPGSKAKAKAKAKAKTTKGAKVKDAKVKKIDDKVNKDKTEEKKMDEEPKSKETKTFARRYLPTDPVAAARYTACRSVFEAEIAPNVAKQSSFQDHFYKLCMRAFKTGNAESYDASVEIAEGLLASFFEDEAIRPFGSTSGNGFLCLKIETAAAAYEDSPCHFSVANLRLLNSGLALKDFIYLTMLASWVSLALDWDLGGPIDLVEYFAGVSRICKLASWKGYRLGLLLILICCLGSSFIVENPASSIVVEHPRLVWVFKALRKVGITVYKVAFDMNTFGTRSQKPTKYTSKFARSIVDLIPSLQQEIYCGDMVADTSQLTPADFMDLDVEGMGRWPPRDLLALNKASDESLWKELQELKQEVTDLEEKIGGEPHGWSAIKSERVAIDLESDGEATVYHSGTEQHDDSIADADAETIPADIGGDRGMMVDSQQLTPEMAKPVGLTLPSDTQPEDEDMVGSPASKESSDVVEAHCPTSNTVTAEPTPAEKTPCQPDRTVPTPCRAPEPGMTAEEVGSPVPSPTVLEVSSPESTIPSLDDVTASKPKAQVMRISEAAADARLRRVFEPSKRTGEYKVSDAILAQYKKPGKSRKSLQKIFETCGYDKASFIEELELIREDELANDLSRVSICLRRQRIKAVKKAAEESPSTMMRRDRYEKGLYLYWAETSVKALQRMRWDEQNANLDAYDKPQPAVAGPPHSSLEDSACQPKKVEKAVSSCKEELNSEKKEESLKKDRKKAGLPELELDALPSSLANKMSICLGKRQNKLQEVLDKFSGVSKLSDLQTRMFNKIKSVQDNLSAKDDEVQRIYGDGVVNGFSDQ</sequence>
<feature type="region of interest" description="Disordered" evidence="1">
    <location>
        <begin position="83"/>
        <end position="104"/>
    </location>
</feature>